<evidence type="ECO:0000256" key="1">
    <source>
        <dbReference type="SAM" id="Phobius"/>
    </source>
</evidence>
<protein>
    <submittedName>
        <fullName evidence="2">Uncharacterized protein</fullName>
    </submittedName>
</protein>
<name>A0A2W1BHJ1_HELAM</name>
<keyword evidence="1" id="KW-0812">Transmembrane</keyword>
<sequence>MDVIMLMILDPNQQKNWYVILFIFFSEFRQCHLAVLKLGACVTGLKTVLRPHTNANTKHTQRLFIFHIPLRRSHASLWSGMIFTLTTAASACWPALLATHT</sequence>
<dbReference type="Proteomes" id="UP000249218">
    <property type="component" value="Unassembled WGS sequence"/>
</dbReference>
<gene>
    <name evidence="2" type="primary">HaOG211648</name>
    <name evidence="2" type="ORF">B5X24_HaOG211648</name>
</gene>
<keyword evidence="1" id="KW-0472">Membrane</keyword>
<dbReference type="EMBL" id="KZ150203">
    <property type="protein sequence ID" value="PZC72270.1"/>
    <property type="molecule type" value="Genomic_DNA"/>
</dbReference>
<reference evidence="2 3" key="1">
    <citation type="journal article" date="2017" name="BMC Biol.">
        <title>Genomic innovations, transcriptional plasticity and gene loss underlying the evolution and divergence of two highly polyphagous and invasive Helicoverpa pest species.</title>
        <authorList>
            <person name="Pearce S.L."/>
            <person name="Clarke D.F."/>
            <person name="East P.D."/>
            <person name="Elfekih S."/>
            <person name="Gordon K.H."/>
            <person name="Jermiin L.S."/>
            <person name="McGaughran A."/>
            <person name="Oakeshott J.G."/>
            <person name="Papanikolaou A."/>
            <person name="Perera O.P."/>
            <person name="Rane R.V."/>
            <person name="Richards S."/>
            <person name="Tay W.T."/>
            <person name="Walsh T.K."/>
            <person name="Anderson A."/>
            <person name="Anderson C.J."/>
            <person name="Asgari S."/>
            <person name="Board P.G."/>
            <person name="Bretschneider A."/>
            <person name="Campbell P.M."/>
            <person name="Chertemps T."/>
            <person name="Christeller J.T."/>
            <person name="Coppin C.W."/>
            <person name="Downes S.J."/>
            <person name="Duan G."/>
            <person name="Farnsworth C.A."/>
            <person name="Good R.T."/>
            <person name="Han L.B."/>
            <person name="Han Y.C."/>
            <person name="Hatje K."/>
            <person name="Horne I."/>
            <person name="Huang Y.P."/>
            <person name="Hughes D.S."/>
            <person name="Jacquin-Joly E."/>
            <person name="James W."/>
            <person name="Jhangiani S."/>
            <person name="Kollmar M."/>
            <person name="Kuwar S.S."/>
            <person name="Li S."/>
            <person name="Liu N.Y."/>
            <person name="Maibeche M.T."/>
            <person name="Miller J.R."/>
            <person name="Montagne N."/>
            <person name="Perry T."/>
            <person name="Qu J."/>
            <person name="Song S.V."/>
            <person name="Sutton G.G."/>
            <person name="Vogel H."/>
            <person name="Walenz B.P."/>
            <person name="Xu W."/>
            <person name="Zhang H.J."/>
            <person name="Zou Z."/>
            <person name="Batterham P."/>
            <person name="Edwards O.R."/>
            <person name="Feyereisen R."/>
            <person name="Gibbs R.A."/>
            <person name="Heckel D.G."/>
            <person name="McGrath A."/>
            <person name="Robin C."/>
            <person name="Scherer S.E."/>
            <person name="Worley K.C."/>
            <person name="Wu Y.D."/>
        </authorList>
    </citation>
    <scope>NUCLEOTIDE SEQUENCE [LARGE SCALE GENOMIC DNA]</scope>
    <source>
        <strain evidence="2">Harm_GR_Male_#8</strain>
        <tissue evidence="2">Whole organism</tissue>
    </source>
</reference>
<evidence type="ECO:0000313" key="2">
    <source>
        <dbReference type="EMBL" id="PZC72270.1"/>
    </source>
</evidence>
<proteinExistence type="predicted"/>
<accession>A0A2W1BHJ1</accession>
<organism evidence="2 3">
    <name type="scientific">Helicoverpa armigera</name>
    <name type="common">Cotton bollworm</name>
    <name type="synonym">Heliothis armigera</name>
    <dbReference type="NCBI Taxonomy" id="29058"/>
    <lineage>
        <taxon>Eukaryota</taxon>
        <taxon>Metazoa</taxon>
        <taxon>Ecdysozoa</taxon>
        <taxon>Arthropoda</taxon>
        <taxon>Hexapoda</taxon>
        <taxon>Insecta</taxon>
        <taxon>Pterygota</taxon>
        <taxon>Neoptera</taxon>
        <taxon>Endopterygota</taxon>
        <taxon>Lepidoptera</taxon>
        <taxon>Glossata</taxon>
        <taxon>Ditrysia</taxon>
        <taxon>Noctuoidea</taxon>
        <taxon>Noctuidae</taxon>
        <taxon>Heliothinae</taxon>
        <taxon>Helicoverpa</taxon>
    </lineage>
</organism>
<feature type="transmembrane region" description="Helical" evidence="1">
    <location>
        <begin position="75"/>
        <end position="96"/>
    </location>
</feature>
<evidence type="ECO:0000313" key="3">
    <source>
        <dbReference type="Proteomes" id="UP000249218"/>
    </source>
</evidence>
<keyword evidence="1" id="KW-1133">Transmembrane helix</keyword>
<dbReference type="AlphaFoldDB" id="A0A2W1BHJ1"/>
<keyword evidence="3" id="KW-1185">Reference proteome</keyword>